<evidence type="ECO:0000313" key="2">
    <source>
        <dbReference type="Proteomes" id="UP000319557"/>
    </source>
</evidence>
<sequence>MNPDLDESNTPWHILIAGLPRVSNELTLASGITLQPLNQPLSVFDLAAAGAAGFRSWALLEPLASACTCELAIAPTAAPSAGYNTLNRGWLASSLLVLRGFTKHLSLACSSYSWNQIAGHQQRTAGTADGNLPKFVGNVLDFHLNIVVNSDARVDSISPDDIQWISDRFDTFNKMAANSDSFRFALESSIDWRFTKDGRSAIARLWSGIEAIFGISSELVYRISLLAASLLAPRGTQRREKFQEIKKLYGLRSKAVHGSKLSDAKMAEAVNGSFRLLADLLILAIERGHPLTQDDFDKAVFD</sequence>
<keyword evidence="2" id="KW-1185">Reference proteome</keyword>
<protein>
    <submittedName>
        <fullName evidence="1">Uncharacterized protein</fullName>
    </submittedName>
</protein>
<dbReference type="EMBL" id="CP036261">
    <property type="protein sequence ID" value="QDS88492.1"/>
    <property type="molecule type" value="Genomic_DNA"/>
</dbReference>
<dbReference type="KEGG" id="ruv:EC9_26830"/>
<proteinExistence type="predicted"/>
<dbReference type="Proteomes" id="UP000319557">
    <property type="component" value="Chromosome"/>
</dbReference>
<organism evidence="1 2">
    <name type="scientific">Rosistilla ulvae</name>
    <dbReference type="NCBI Taxonomy" id="1930277"/>
    <lineage>
        <taxon>Bacteria</taxon>
        <taxon>Pseudomonadati</taxon>
        <taxon>Planctomycetota</taxon>
        <taxon>Planctomycetia</taxon>
        <taxon>Pirellulales</taxon>
        <taxon>Pirellulaceae</taxon>
        <taxon>Rosistilla</taxon>
    </lineage>
</organism>
<evidence type="ECO:0000313" key="1">
    <source>
        <dbReference type="EMBL" id="QDS88492.1"/>
    </source>
</evidence>
<dbReference type="RefSeq" id="WP_145345761.1">
    <property type="nucleotide sequence ID" value="NZ_CP036261.1"/>
</dbReference>
<dbReference type="AlphaFoldDB" id="A0A517M0U4"/>
<name>A0A517M0U4_9BACT</name>
<dbReference type="OrthoDB" id="1427532at2"/>
<gene>
    <name evidence="1" type="ORF">EC9_26830</name>
</gene>
<accession>A0A517M0U4</accession>
<reference evidence="1 2" key="1">
    <citation type="submission" date="2019-02" db="EMBL/GenBank/DDBJ databases">
        <title>Deep-cultivation of Planctomycetes and their phenomic and genomic characterization uncovers novel biology.</title>
        <authorList>
            <person name="Wiegand S."/>
            <person name="Jogler M."/>
            <person name="Boedeker C."/>
            <person name="Pinto D."/>
            <person name="Vollmers J."/>
            <person name="Rivas-Marin E."/>
            <person name="Kohn T."/>
            <person name="Peeters S.H."/>
            <person name="Heuer A."/>
            <person name="Rast P."/>
            <person name="Oberbeckmann S."/>
            <person name="Bunk B."/>
            <person name="Jeske O."/>
            <person name="Meyerdierks A."/>
            <person name="Storesund J.E."/>
            <person name="Kallscheuer N."/>
            <person name="Luecker S."/>
            <person name="Lage O.M."/>
            <person name="Pohl T."/>
            <person name="Merkel B.J."/>
            <person name="Hornburger P."/>
            <person name="Mueller R.-W."/>
            <person name="Bruemmer F."/>
            <person name="Labrenz M."/>
            <person name="Spormann A.M."/>
            <person name="Op den Camp H."/>
            <person name="Overmann J."/>
            <person name="Amann R."/>
            <person name="Jetten M.S.M."/>
            <person name="Mascher T."/>
            <person name="Medema M.H."/>
            <person name="Devos D.P."/>
            <person name="Kaster A.-K."/>
            <person name="Ovreas L."/>
            <person name="Rohde M."/>
            <person name="Galperin M.Y."/>
            <person name="Jogler C."/>
        </authorList>
    </citation>
    <scope>NUCLEOTIDE SEQUENCE [LARGE SCALE GENOMIC DNA]</scope>
    <source>
        <strain evidence="1 2">EC9</strain>
    </source>
</reference>